<accession>A0A6G6GLY4</accession>
<dbReference type="NCBIfam" id="NF041384">
    <property type="entry name" value="YHS_seleno_dom"/>
    <property type="match status" value="1"/>
</dbReference>
<evidence type="ECO:0000313" key="2">
    <source>
        <dbReference type="EMBL" id="QIE59500.1"/>
    </source>
</evidence>
<evidence type="ECO:0008006" key="4">
    <source>
        <dbReference type="Google" id="ProtNLM"/>
    </source>
</evidence>
<feature type="chain" id="PRO_5026222775" description="YHS domain-containing protein" evidence="1">
    <location>
        <begin position="19"/>
        <end position="148"/>
    </location>
</feature>
<evidence type="ECO:0000313" key="3">
    <source>
        <dbReference type="Proteomes" id="UP000505306"/>
    </source>
</evidence>
<protein>
    <recommendedName>
        <fullName evidence="4">YHS domain-containing protein</fullName>
    </recommendedName>
</protein>
<keyword evidence="3" id="KW-1185">Reference proteome</keyword>
<feature type="signal peptide" evidence="1">
    <location>
        <begin position="1"/>
        <end position="18"/>
    </location>
</feature>
<dbReference type="RefSeq" id="WP_164679515.1">
    <property type="nucleotide sequence ID" value="NZ_CP049057.1"/>
</dbReference>
<dbReference type="KEGG" id="mgel:G5B37_07975"/>
<keyword evidence="1" id="KW-0732">Signal</keyword>
<dbReference type="AlphaFoldDB" id="A0A6G6GLY4"/>
<evidence type="ECO:0000256" key="1">
    <source>
        <dbReference type="SAM" id="SignalP"/>
    </source>
</evidence>
<name>A0A6G6GLY4_9FLAO</name>
<organism evidence="2 3">
    <name type="scientific">Rasiella rasia</name>
    <dbReference type="NCBI Taxonomy" id="2744027"/>
    <lineage>
        <taxon>Bacteria</taxon>
        <taxon>Pseudomonadati</taxon>
        <taxon>Bacteroidota</taxon>
        <taxon>Flavobacteriia</taxon>
        <taxon>Flavobacteriales</taxon>
        <taxon>Flavobacteriaceae</taxon>
        <taxon>Rasiella</taxon>
    </lineage>
</organism>
<sequence>MKKLVLIIALFASVIAIAQEVNTQKGYAAEGYDVVAYFNAEALKGEKQFTTTHQGVKYKFATQTNLNAFLENPNKFTPQYGGYCAYAVATSSKKVGINPKSFQIKDGKLYLFYDTIFADTLEKWNEENPEVLQQKADTNWEKIAMKKN</sequence>
<gene>
    <name evidence="2" type="ORF">G5B37_07975</name>
</gene>
<dbReference type="Proteomes" id="UP000505306">
    <property type="component" value="Chromosome"/>
</dbReference>
<reference evidence="2 3" key="1">
    <citation type="submission" date="2020-02" db="EMBL/GenBank/DDBJ databases">
        <title>Complete genome sequence of Flavobacteriaceae bacterium.</title>
        <authorList>
            <person name="Kim S.-J."/>
            <person name="Kim Y.-S."/>
            <person name="Kim K.-H."/>
        </authorList>
    </citation>
    <scope>NUCLEOTIDE SEQUENCE [LARGE SCALE GENOMIC DNA]</scope>
    <source>
        <strain evidence="2 3">RR4-40</strain>
    </source>
</reference>
<proteinExistence type="predicted"/>
<dbReference type="EMBL" id="CP049057">
    <property type="protein sequence ID" value="QIE59500.1"/>
    <property type="molecule type" value="Genomic_DNA"/>
</dbReference>